<keyword evidence="2" id="KW-0547">Nucleotide-binding</keyword>
<evidence type="ECO:0000313" key="2">
    <source>
        <dbReference type="EMBL" id="MBD0723776.1"/>
    </source>
</evidence>
<evidence type="ECO:0000256" key="1">
    <source>
        <dbReference type="SAM" id="SignalP"/>
    </source>
</evidence>
<comment type="caution">
    <text evidence="2">The sequence shown here is derived from an EMBL/GenBank/DDBJ whole genome shotgun (WGS) entry which is preliminary data.</text>
</comment>
<dbReference type="InterPro" id="IPR011042">
    <property type="entry name" value="6-blade_b-propeller_TolB-like"/>
</dbReference>
<gene>
    <name evidence="2" type="ORF">B6A10_01130</name>
</gene>
<feature type="signal peptide" evidence="1">
    <location>
        <begin position="1"/>
        <end position="20"/>
    </location>
</feature>
<keyword evidence="3" id="KW-1185">Reference proteome</keyword>
<dbReference type="Gene3D" id="2.120.10.30">
    <property type="entry name" value="TolB, C-terminal domain"/>
    <property type="match status" value="1"/>
</dbReference>
<dbReference type="Proteomes" id="UP000661715">
    <property type="component" value="Unassembled WGS sequence"/>
</dbReference>
<accession>A0ABR7ULM8</accession>
<dbReference type="RefSeq" id="WP_188219379.1">
    <property type="nucleotide sequence ID" value="NZ_NASZ01000001.1"/>
</dbReference>
<evidence type="ECO:0000313" key="3">
    <source>
        <dbReference type="Proteomes" id="UP000661715"/>
    </source>
</evidence>
<keyword evidence="1" id="KW-0732">Signal</keyword>
<dbReference type="SUPFAM" id="SSF63829">
    <property type="entry name" value="Calcium-dependent phosphotriesterase"/>
    <property type="match status" value="1"/>
</dbReference>
<dbReference type="EMBL" id="NASZ01000001">
    <property type="protein sequence ID" value="MBD0723776.1"/>
    <property type="molecule type" value="Genomic_DNA"/>
</dbReference>
<name>A0ABR7ULM8_9FLAO</name>
<feature type="chain" id="PRO_5046934402" evidence="1">
    <location>
        <begin position="21"/>
        <end position="277"/>
    </location>
</feature>
<proteinExistence type="predicted"/>
<organism evidence="2 3">
    <name type="scientific">Flavobacterium pokkalii</name>
    <dbReference type="NCBI Taxonomy" id="1940408"/>
    <lineage>
        <taxon>Bacteria</taxon>
        <taxon>Pseudomonadati</taxon>
        <taxon>Bacteroidota</taxon>
        <taxon>Flavobacteriia</taxon>
        <taxon>Flavobacteriales</taxon>
        <taxon>Flavobacteriaceae</taxon>
        <taxon>Flavobacterium</taxon>
    </lineage>
</organism>
<protein>
    <submittedName>
        <fullName evidence="2">ATP-binding protein</fullName>
    </submittedName>
</protein>
<reference evidence="2 3" key="1">
    <citation type="journal article" date="2020" name="Microbiol. Res.">
        <title>Flavobacterium pokkalii sp. nov., a novel plant growth promoting native rhizobacteria isolated from pokkali rice grown in coastal saline affected agricultural regions of southern India, Kerala.</title>
        <authorList>
            <person name="Menon R.R."/>
            <person name="Kumari S."/>
            <person name="Viver T."/>
            <person name="Rameshkumar N."/>
        </authorList>
    </citation>
    <scope>NUCLEOTIDE SEQUENCE [LARGE SCALE GENOMIC DNA]</scope>
    <source>
        <strain evidence="2 3">L1I52</strain>
    </source>
</reference>
<dbReference type="GO" id="GO:0005524">
    <property type="term" value="F:ATP binding"/>
    <property type="evidence" value="ECO:0007669"/>
    <property type="project" value="UniProtKB-KW"/>
</dbReference>
<sequence length="277" mass="30708">MKYKFLSLLVFMTLTFAAKAQKLSQAVWETSNLAVPESVLYSATEKSLFVSLIDGAGNAKDGKGGIAVLNTDGSIKNAKWIEGLNAPKGLALYKKTLYVADIDAVVSIDISSGKIINKLEIENAIFLNDITVDNKGVVYVSDTRANKIYCIKNDRSELYLQNVTNANGLKWIDKELYVLANTELWKIDEKKNISVLAKGFEKSGDGLEKLKNGDFIVSCWAGLIYYVKANGEIRKLQDVQGQMNTADLGYNEKENLIYVPTFNHNSVIAYKLLVNQN</sequence>
<keyword evidence="2" id="KW-0067">ATP-binding</keyword>